<keyword evidence="2" id="KW-0732">Signal</keyword>
<feature type="chain" id="PRO_5001477375" description="Lipoprotein" evidence="2">
    <location>
        <begin position="22"/>
        <end position="826"/>
    </location>
</feature>
<sequence length="826" mass="92409">MRKWTYLVAALLVGGATTTFTGCIDNDEPTGIEQLRGAKAEFIKAKAAYEDALTQIQLVKVEREKVKLEKDQVNLELKKCSLEVEQAKTAEQKAFWEAEAQKRTEEFKAKILDLQTLTAQAEYNNKKALMDIEVALLTMKDDAYTAEINKYRAALVGYTFKSESTTNGETTITTNSSYGALADLAEAKSSLMKAEVARINFLSKNKYYPEELQLERTHAAKTLEIQMALMEEYKALDVTGTDSKALADKLKGYKTDLQALDAKEDEAYTKIEEMRKPIFPINQQIIEEKIKLDATSSAYTLAKADVDPALVNGLYSALSTGEDEEKLVEDLDKIFVQDSWNAELLNYQYTMKKDVVINDLSLNNKATKIGAIADAIKAYYQGENSEAFDASGKLLDAYKTKFENELKRLEIDKKPAYDQFKSDSTAWINAYVAYVAALKAYNNYKGTNTYQAITKEVTTYNSLKAEDKKLETANALRTSILGYLGKRKAVDGFNAEFATTYKDALTDANLATFNEAIATAVSDGISSLIGNETLATSFNDKVEGSTLFAFLEANQALFGGSELNIEKSIEPKEISANKYDMPKNVSQLIDNPENNSGSFVKYTYLAQESNYLVNLDKWQALYAKIKAEADPVLAEVDAINEKIATLESQIKDENAALWQAELACYLIKGDKSKRQNEIFSESNPYKIYYTSNEQEPLLGNVVTEYSKLEAEIALVQRAMEDGYFYYTYYDANSHTYKVSEKSLNLTSLLETQEEAITGAKKTVEDIDNKIALFDKYGYTNIEGQEEYLDLLDQDIEKAQRTVDEKQAAVDGLNATLKKLLDAYAAE</sequence>
<feature type="signal peptide" evidence="2">
    <location>
        <begin position="1"/>
        <end position="21"/>
    </location>
</feature>
<feature type="coiled-coil region" evidence="1">
    <location>
        <begin position="749"/>
        <end position="822"/>
    </location>
</feature>
<evidence type="ECO:0000256" key="1">
    <source>
        <dbReference type="SAM" id="Coils"/>
    </source>
</evidence>
<keyword evidence="1" id="KW-0175">Coiled coil</keyword>
<reference evidence="3 4" key="1">
    <citation type="submission" date="2014-02" db="EMBL/GenBank/DDBJ databases">
        <authorList>
            <person name="Sears C."/>
            <person name="Carroll K."/>
            <person name="Sack B.R."/>
            <person name="Qadri F."/>
            <person name="Myers L.L."/>
            <person name="Chung G.-T."/>
            <person name="Escheverria P."/>
            <person name="Fraser C.M."/>
            <person name="Sadzewicz L."/>
            <person name="Shefchek K.A."/>
            <person name="Tallon L."/>
            <person name="Das S.P."/>
            <person name="Daugherty S."/>
            <person name="Mongodin E.F."/>
        </authorList>
    </citation>
    <scope>NUCLEOTIDE SEQUENCE [LARGE SCALE GENOMIC DNA]</scope>
    <source>
        <strain evidence="4">3998T(B)3</strain>
    </source>
</reference>
<protein>
    <recommendedName>
        <fullName evidence="5">Lipoprotein</fullName>
    </recommendedName>
</protein>
<comment type="caution">
    <text evidence="3">The sequence shown here is derived from an EMBL/GenBank/DDBJ whole genome shotgun (WGS) entry which is preliminary data.</text>
</comment>
<evidence type="ECO:0000313" key="3">
    <source>
        <dbReference type="EMBL" id="EXY88487.1"/>
    </source>
</evidence>
<dbReference type="RefSeq" id="WP_032579529.1">
    <property type="nucleotide sequence ID" value="NZ_JGDB01000278.1"/>
</dbReference>
<gene>
    <name evidence="3" type="ORF">M125_4830</name>
</gene>
<evidence type="ECO:0000313" key="4">
    <source>
        <dbReference type="Proteomes" id="UP000020773"/>
    </source>
</evidence>
<dbReference type="PROSITE" id="PS51257">
    <property type="entry name" value="PROKAR_LIPOPROTEIN"/>
    <property type="match status" value="1"/>
</dbReference>
<dbReference type="Proteomes" id="UP000020773">
    <property type="component" value="Unassembled WGS sequence"/>
</dbReference>
<organism evidence="3 4">
    <name type="scientific">Bacteroides fragilis str. 3998T(B)3</name>
    <dbReference type="NCBI Taxonomy" id="1339316"/>
    <lineage>
        <taxon>Bacteria</taxon>
        <taxon>Pseudomonadati</taxon>
        <taxon>Bacteroidota</taxon>
        <taxon>Bacteroidia</taxon>
        <taxon>Bacteroidales</taxon>
        <taxon>Bacteroidaceae</taxon>
        <taxon>Bacteroides</taxon>
    </lineage>
</organism>
<dbReference type="PATRIC" id="fig|1339316.3.peg.4584"/>
<evidence type="ECO:0000256" key="2">
    <source>
        <dbReference type="SAM" id="SignalP"/>
    </source>
</evidence>
<proteinExistence type="predicted"/>
<feature type="coiled-coil region" evidence="1">
    <location>
        <begin position="58"/>
        <end position="90"/>
    </location>
</feature>
<dbReference type="EMBL" id="JGDB01000278">
    <property type="protein sequence ID" value="EXY88487.1"/>
    <property type="molecule type" value="Genomic_DNA"/>
</dbReference>
<dbReference type="AlphaFoldDB" id="A0A015U159"/>
<evidence type="ECO:0008006" key="5">
    <source>
        <dbReference type="Google" id="ProtNLM"/>
    </source>
</evidence>
<name>A0A015U159_BACFG</name>
<accession>A0A015U159</accession>